<feature type="chain" id="PRO_5045405422" description="Outer membrane protein beta-barrel domain-containing protein" evidence="1">
    <location>
        <begin position="24"/>
        <end position="243"/>
    </location>
</feature>
<proteinExistence type="predicted"/>
<keyword evidence="1" id="KW-0732">Signal</keyword>
<evidence type="ECO:0008006" key="4">
    <source>
        <dbReference type="Google" id="ProtNLM"/>
    </source>
</evidence>
<sequence>MNFRFLLAASLATVVCTAAEVQAQTSPRGKRYYSHQARPYYRGPVRLTFGGGISYYNGDLTGSLGENFIGPAISVGAIYKLYPGLQVGGEFTYFQVGAKDQLASRGLAFRGRNASLIAQGRLTVPGPGDFADGPGGPATLKPYLRFGVGALLYSPESYHGTERPTNDTQFDSPERNDYPATALIAPVGLGLMVRASRRVGISAEGTYFFTTTDHLDDVSRRANPNRNDGYGLLELKVEYALRP</sequence>
<evidence type="ECO:0000256" key="1">
    <source>
        <dbReference type="SAM" id="SignalP"/>
    </source>
</evidence>
<evidence type="ECO:0000313" key="2">
    <source>
        <dbReference type="EMBL" id="MBG8555145.1"/>
    </source>
</evidence>
<name>A0ABS0L4S4_9BACT</name>
<keyword evidence="3" id="KW-1185">Reference proteome</keyword>
<evidence type="ECO:0000313" key="3">
    <source>
        <dbReference type="Proteomes" id="UP000601099"/>
    </source>
</evidence>
<comment type="caution">
    <text evidence="2">The sequence shown here is derived from an EMBL/GenBank/DDBJ whole genome shotgun (WGS) entry which is preliminary data.</text>
</comment>
<dbReference type="RefSeq" id="WP_196956169.1">
    <property type="nucleotide sequence ID" value="NZ_JADWYK010000011.1"/>
</dbReference>
<protein>
    <recommendedName>
        <fullName evidence="4">Outer membrane protein beta-barrel domain-containing protein</fullName>
    </recommendedName>
</protein>
<reference evidence="2 3" key="1">
    <citation type="submission" date="2020-11" db="EMBL/GenBank/DDBJ databases">
        <title>Hymenobacter sp.</title>
        <authorList>
            <person name="Kim M.K."/>
        </authorList>
    </citation>
    <scope>NUCLEOTIDE SEQUENCE [LARGE SCALE GENOMIC DNA]</scope>
    <source>
        <strain evidence="2 3">BT594</strain>
    </source>
</reference>
<feature type="signal peptide" evidence="1">
    <location>
        <begin position="1"/>
        <end position="23"/>
    </location>
</feature>
<gene>
    <name evidence="2" type="ORF">I5L79_16450</name>
</gene>
<accession>A0ABS0L4S4</accession>
<dbReference type="Proteomes" id="UP000601099">
    <property type="component" value="Unassembled WGS sequence"/>
</dbReference>
<organism evidence="2 3">
    <name type="scientific">Hymenobacter guriensis</name>
    <dbReference type="NCBI Taxonomy" id="2793065"/>
    <lineage>
        <taxon>Bacteria</taxon>
        <taxon>Pseudomonadati</taxon>
        <taxon>Bacteroidota</taxon>
        <taxon>Cytophagia</taxon>
        <taxon>Cytophagales</taxon>
        <taxon>Hymenobacteraceae</taxon>
        <taxon>Hymenobacter</taxon>
    </lineage>
</organism>
<dbReference type="EMBL" id="JADWYK010000011">
    <property type="protein sequence ID" value="MBG8555145.1"/>
    <property type="molecule type" value="Genomic_DNA"/>
</dbReference>